<dbReference type="RefSeq" id="WP_189226922.1">
    <property type="nucleotide sequence ID" value="NZ_BMRG01000020.1"/>
</dbReference>
<sequence length="109" mass="11699">MGLHVLLQPEEDAEASVVERAQWHPSLVISSGDARLTVQMAGREGGAEMAIRFARELAEAAAAFADRCQELTRLAPLDFDALTAALGTSPEEVAEATGRHALSEQWPTE</sequence>
<gene>
    <name evidence="1" type="ORF">GCM10010185_62420</name>
</gene>
<dbReference type="EMBL" id="BMRG01000020">
    <property type="protein sequence ID" value="GGP80117.1"/>
    <property type="molecule type" value="Genomic_DNA"/>
</dbReference>
<dbReference type="AlphaFoldDB" id="A0A918AT86"/>
<protein>
    <submittedName>
        <fullName evidence="1">Uncharacterized protein</fullName>
    </submittedName>
</protein>
<evidence type="ECO:0000313" key="2">
    <source>
        <dbReference type="Proteomes" id="UP000639606"/>
    </source>
</evidence>
<name>A0A918AT86_9PSEU</name>
<evidence type="ECO:0000313" key="1">
    <source>
        <dbReference type="EMBL" id="GGP80117.1"/>
    </source>
</evidence>
<keyword evidence="2" id="KW-1185">Reference proteome</keyword>
<proteinExistence type="predicted"/>
<accession>A0A918AT86</accession>
<dbReference type="Proteomes" id="UP000639606">
    <property type="component" value="Unassembled WGS sequence"/>
</dbReference>
<comment type="caution">
    <text evidence="1">The sequence shown here is derived from an EMBL/GenBank/DDBJ whole genome shotgun (WGS) entry which is preliminary data.</text>
</comment>
<reference evidence="1" key="2">
    <citation type="submission" date="2020-09" db="EMBL/GenBank/DDBJ databases">
        <authorList>
            <person name="Sun Q."/>
            <person name="Ohkuma M."/>
        </authorList>
    </citation>
    <scope>NUCLEOTIDE SEQUENCE</scope>
    <source>
        <strain evidence="1">JCM 3313</strain>
    </source>
</reference>
<organism evidence="1 2">
    <name type="scientific">Saccharothrix coeruleofusca</name>
    <dbReference type="NCBI Taxonomy" id="33919"/>
    <lineage>
        <taxon>Bacteria</taxon>
        <taxon>Bacillati</taxon>
        <taxon>Actinomycetota</taxon>
        <taxon>Actinomycetes</taxon>
        <taxon>Pseudonocardiales</taxon>
        <taxon>Pseudonocardiaceae</taxon>
        <taxon>Saccharothrix</taxon>
    </lineage>
</organism>
<reference evidence="1" key="1">
    <citation type="journal article" date="2014" name="Int. J. Syst. Evol. Microbiol.">
        <title>Complete genome sequence of Corynebacterium casei LMG S-19264T (=DSM 44701T), isolated from a smear-ripened cheese.</title>
        <authorList>
            <consortium name="US DOE Joint Genome Institute (JGI-PGF)"/>
            <person name="Walter F."/>
            <person name="Albersmeier A."/>
            <person name="Kalinowski J."/>
            <person name="Ruckert C."/>
        </authorList>
    </citation>
    <scope>NUCLEOTIDE SEQUENCE</scope>
    <source>
        <strain evidence="1">JCM 3313</strain>
    </source>
</reference>